<evidence type="ECO:0000259" key="3">
    <source>
        <dbReference type="PROSITE" id="PS50125"/>
    </source>
</evidence>
<proteinExistence type="predicted"/>
<keyword evidence="1" id="KW-0547">Nucleotide-binding</keyword>
<reference evidence="4 5" key="1">
    <citation type="journal article" date="2020" name="Microorganisms">
        <title>Osmotic Adaptation and Compatible Solute Biosynthesis of Phototrophic Bacteria as Revealed from Genome Analyses.</title>
        <authorList>
            <person name="Imhoff J.F."/>
            <person name="Rahn T."/>
            <person name="Kunzel S."/>
            <person name="Keller A."/>
            <person name="Neulinger S.C."/>
        </authorList>
    </citation>
    <scope>NUCLEOTIDE SEQUENCE [LARGE SCALE GENOMIC DNA]</scope>
    <source>
        <strain evidence="4 5">DSM 15382</strain>
    </source>
</reference>
<feature type="domain" description="Guanylate cyclase" evidence="3">
    <location>
        <begin position="75"/>
        <end position="199"/>
    </location>
</feature>
<dbReference type="SUPFAM" id="SSF55073">
    <property type="entry name" value="Nucleotide cyclase"/>
    <property type="match status" value="1"/>
</dbReference>
<dbReference type="Pfam" id="PF12773">
    <property type="entry name" value="DZR"/>
    <property type="match status" value="1"/>
</dbReference>
<dbReference type="InterPro" id="IPR027417">
    <property type="entry name" value="P-loop_NTPase"/>
</dbReference>
<dbReference type="InterPro" id="IPR029787">
    <property type="entry name" value="Nucleotide_cyclase"/>
</dbReference>
<dbReference type="Proteomes" id="UP000697995">
    <property type="component" value="Unassembled WGS sequence"/>
</dbReference>
<keyword evidence="5" id="KW-1185">Reference proteome</keyword>
<dbReference type="SMART" id="SM00044">
    <property type="entry name" value="CYCc"/>
    <property type="match status" value="1"/>
</dbReference>
<comment type="caution">
    <text evidence="4">The sequence shown here is derived from an EMBL/GenBank/DDBJ whole genome shotgun (WGS) entry which is preliminary data.</text>
</comment>
<dbReference type="Gene3D" id="3.40.50.300">
    <property type="entry name" value="P-loop containing nucleotide triphosphate hydrolases"/>
    <property type="match status" value="1"/>
</dbReference>
<dbReference type="InterPro" id="IPR025874">
    <property type="entry name" value="DZR"/>
</dbReference>
<dbReference type="CDD" id="cd07302">
    <property type="entry name" value="CHD"/>
    <property type="match status" value="1"/>
</dbReference>
<organism evidence="4 5">
    <name type="scientific">Paracraurococcus ruber</name>
    <dbReference type="NCBI Taxonomy" id="77675"/>
    <lineage>
        <taxon>Bacteria</taxon>
        <taxon>Pseudomonadati</taxon>
        <taxon>Pseudomonadota</taxon>
        <taxon>Alphaproteobacteria</taxon>
        <taxon>Acetobacterales</taxon>
        <taxon>Roseomonadaceae</taxon>
        <taxon>Paracraurococcus</taxon>
    </lineage>
</organism>
<dbReference type="Gene3D" id="3.30.70.1230">
    <property type="entry name" value="Nucleotide cyclase"/>
    <property type="match status" value="1"/>
</dbReference>
<dbReference type="Pfam" id="PF13191">
    <property type="entry name" value="AAA_16"/>
    <property type="match status" value="1"/>
</dbReference>
<keyword evidence="2" id="KW-0067">ATP-binding</keyword>
<dbReference type="PANTHER" id="PTHR16305:SF28">
    <property type="entry name" value="GUANYLATE CYCLASE DOMAIN-CONTAINING PROTEIN"/>
    <property type="match status" value="1"/>
</dbReference>
<dbReference type="RefSeq" id="WP_200305412.1">
    <property type="nucleotide sequence ID" value="NZ_NRSG01000034.1"/>
</dbReference>
<gene>
    <name evidence="4" type="ORF">CKO45_06935</name>
</gene>
<evidence type="ECO:0000313" key="4">
    <source>
        <dbReference type="EMBL" id="MBK1657964.1"/>
    </source>
</evidence>
<evidence type="ECO:0000313" key="5">
    <source>
        <dbReference type="Proteomes" id="UP000697995"/>
    </source>
</evidence>
<sequence>MQCDACGEANPASHRFCQGCGARLPQPCPGCGAPTRAGARFCGACGTSLAPPRADTPRAAFRRVQVMEGEIKPVTVLVSDLVRSTELVADLGPEAAMGRLQPVLEQMCAAVERSGGTVIAGLGDGIVALFGAPRAQEGHALRACHAALAIRDAVCGLGQDLAVRTGLHSGDVVADMPTDGLERDLNAYGMTLHLASRLPAEAEPGGICLTEACRALLPDAYALAPMGPRRLRGVPAPVVLHALLGPRPGGAARPPAEAAAPMVGRDREMARLRQALVATEPGEARIAAVIGAPGTGKSRLCQEFAAACRAEGLPVAAIRVQPYGTARPLQPMTEFLRSAWLGLEAEEAGPLSAARVEQALAAAGAADPVDAAVVCDFLGIPGRMALPAWLNPVARIARLVDIVTTLVRRRGAERSVILLEDLHWLDEASEGFVAALAAAVRDTRCLLVVNSRPGHDRPWMQPPRANRIALAELGEAETGALIASLVGPDPALAGLRARIAARSGGNPFFAEELVRALRGQGIIAGESGAFRRGEAEGQGVLPPNLQAVIGARIDSLAGTPRRVLQTAAVIGQTFRLPVLQAVAQLDRAALDVALAGLCEDGLLQRAPGMAEPDFQFRHPLIREVAYGMQLQARRAPLHAAVARAMERLDPARQEDAAALIAYHHEEGGEPRQAAVYAAHAARWLGPRSSAEATRFWHKVRGLLAGMPRAPESDRLRIEASGQIAWVGWREGLTPEQARPFVEEALGWAGETDDSVQPLLMLVAARITQVNGGSADTFVAEIRRAIALAAARGDAGRVATLQAALSHAYGWAGLLRQALEASDAALAGVGAVSDFDHRFLGYSLRHWALALRGRILVRLGRFEEGTACLDAIIAINELIDPTVQFIGHVGYVDLAWCTDDAAMAARHAAKIAALAARHGSSYLRAYSAAIEAIARGIAGNHDAAAEGIERSLGLLAESRAAIEFEPELLASLAEHRLRLADAAGAAAAARRAIGLAASRASRLPACRARITLAQALPASTEAATLLAEAEALIEETGATIFRPRWRLARRALDGRVSREGPGR</sequence>
<dbReference type="Pfam" id="PF00211">
    <property type="entry name" value="Guanylate_cyc"/>
    <property type="match status" value="1"/>
</dbReference>
<accession>A0ABS1CW76</accession>
<dbReference type="EMBL" id="NRSG01000034">
    <property type="protein sequence ID" value="MBK1657964.1"/>
    <property type="molecule type" value="Genomic_DNA"/>
</dbReference>
<dbReference type="PROSITE" id="PS50125">
    <property type="entry name" value="GUANYLATE_CYCLASE_2"/>
    <property type="match status" value="1"/>
</dbReference>
<evidence type="ECO:0000256" key="1">
    <source>
        <dbReference type="ARBA" id="ARBA00022741"/>
    </source>
</evidence>
<dbReference type="SUPFAM" id="SSF52540">
    <property type="entry name" value="P-loop containing nucleoside triphosphate hydrolases"/>
    <property type="match status" value="1"/>
</dbReference>
<protein>
    <recommendedName>
        <fullName evidence="3">Guanylate cyclase domain-containing protein</fullName>
    </recommendedName>
</protein>
<dbReference type="InterPro" id="IPR001054">
    <property type="entry name" value="A/G_cyclase"/>
</dbReference>
<evidence type="ECO:0000256" key="2">
    <source>
        <dbReference type="ARBA" id="ARBA00022840"/>
    </source>
</evidence>
<dbReference type="InterPro" id="IPR041664">
    <property type="entry name" value="AAA_16"/>
</dbReference>
<dbReference type="PANTHER" id="PTHR16305">
    <property type="entry name" value="TESTICULAR SOLUBLE ADENYLYL CYCLASE"/>
    <property type="match status" value="1"/>
</dbReference>
<name>A0ABS1CW76_9PROT</name>